<reference evidence="3" key="1">
    <citation type="journal article" date="2013" name="Nat. Genet.">
        <title>The draft genomes of soft-shell turtle and green sea turtle yield insights into the development and evolution of the turtle-specific body plan.</title>
        <authorList>
            <person name="Wang Z."/>
            <person name="Pascual-Anaya J."/>
            <person name="Zadissa A."/>
            <person name="Li W."/>
            <person name="Niimura Y."/>
            <person name="Huang Z."/>
            <person name="Li C."/>
            <person name="White S."/>
            <person name="Xiong Z."/>
            <person name="Fang D."/>
            <person name="Wang B."/>
            <person name="Ming Y."/>
            <person name="Chen Y."/>
            <person name="Zheng Y."/>
            <person name="Kuraku S."/>
            <person name="Pignatelli M."/>
            <person name="Herrero J."/>
            <person name="Beal K."/>
            <person name="Nozawa M."/>
            <person name="Li Q."/>
            <person name="Wang J."/>
            <person name="Zhang H."/>
            <person name="Yu L."/>
            <person name="Shigenobu S."/>
            <person name="Wang J."/>
            <person name="Liu J."/>
            <person name="Flicek P."/>
            <person name="Searle S."/>
            <person name="Wang J."/>
            <person name="Kuratani S."/>
            <person name="Yin Y."/>
            <person name="Aken B."/>
            <person name="Zhang G."/>
            <person name="Irie N."/>
        </authorList>
    </citation>
    <scope>NUCLEOTIDE SEQUENCE [LARGE SCALE GENOMIC DNA]</scope>
</reference>
<keyword evidence="3" id="KW-1185">Reference proteome</keyword>
<sequence>MDEEPPEPSVPRDISSKAPTLLPYLLPPSGSQVTALQHLSPGLHYEFRSDLAALDRFSPAPTHTTKSFSPDFKGS</sequence>
<accession>M7B9A8</accession>
<name>M7B9A8_CHEMY</name>
<evidence type="ECO:0000256" key="1">
    <source>
        <dbReference type="SAM" id="MobiDB-lite"/>
    </source>
</evidence>
<protein>
    <submittedName>
        <fullName evidence="2">Uncharacterized protein</fullName>
    </submittedName>
</protein>
<gene>
    <name evidence="2" type="ORF">UY3_14134</name>
</gene>
<proteinExistence type="predicted"/>
<feature type="region of interest" description="Disordered" evidence="1">
    <location>
        <begin position="1"/>
        <end position="23"/>
    </location>
</feature>
<organism evidence="2 3">
    <name type="scientific">Chelonia mydas</name>
    <name type="common">Green sea-turtle</name>
    <name type="synonym">Chelonia agassizi</name>
    <dbReference type="NCBI Taxonomy" id="8469"/>
    <lineage>
        <taxon>Eukaryota</taxon>
        <taxon>Metazoa</taxon>
        <taxon>Chordata</taxon>
        <taxon>Craniata</taxon>
        <taxon>Vertebrata</taxon>
        <taxon>Euteleostomi</taxon>
        <taxon>Archelosauria</taxon>
        <taxon>Testudinata</taxon>
        <taxon>Testudines</taxon>
        <taxon>Cryptodira</taxon>
        <taxon>Durocryptodira</taxon>
        <taxon>Americhelydia</taxon>
        <taxon>Chelonioidea</taxon>
        <taxon>Cheloniidae</taxon>
        <taxon>Chelonia</taxon>
    </lineage>
</organism>
<dbReference type="AlphaFoldDB" id="M7B9A8"/>
<evidence type="ECO:0000313" key="2">
    <source>
        <dbReference type="EMBL" id="EMP28748.1"/>
    </source>
</evidence>
<evidence type="ECO:0000313" key="3">
    <source>
        <dbReference type="Proteomes" id="UP000031443"/>
    </source>
</evidence>
<dbReference type="Proteomes" id="UP000031443">
    <property type="component" value="Unassembled WGS sequence"/>
</dbReference>
<dbReference type="EMBL" id="KB560900">
    <property type="protein sequence ID" value="EMP28748.1"/>
    <property type="molecule type" value="Genomic_DNA"/>
</dbReference>